<dbReference type="Proteomes" id="UP000265566">
    <property type="component" value="Chromosome 1"/>
</dbReference>
<accession>A0A396JNX1</accession>
<dbReference type="Gramene" id="rna3857">
    <property type="protein sequence ID" value="RHN79990.1"/>
    <property type="gene ID" value="gene3857"/>
</dbReference>
<proteinExistence type="predicted"/>
<gene>
    <name evidence="1" type="ORF">MtrunA17_Chr1g0183361</name>
</gene>
<dbReference type="AlphaFoldDB" id="A0A396JNX1"/>
<evidence type="ECO:0000313" key="1">
    <source>
        <dbReference type="EMBL" id="RHN79990.1"/>
    </source>
</evidence>
<comment type="caution">
    <text evidence="1">The sequence shown here is derived from an EMBL/GenBank/DDBJ whole genome shotgun (WGS) entry which is preliminary data.</text>
</comment>
<name>A0A396JNX1_MEDTR</name>
<organism evidence="1">
    <name type="scientific">Medicago truncatula</name>
    <name type="common">Barrel medic</name>
    <name type="synonym">Medicago tribuloides</name>
    <dbReference type="NCBI Taxonomy" id="3880"/>
    <lineage>
        <taxon>Eukaryota</taxon>
        <taxon>Viridiplantae</taxon>
        <taxon>Streptophyta</taxon>
        <taxon>Embryophyta</taxon>
        <taxon>Tracheophyta</taxon>
        <taxon>Spermatophyta</taxon>
        <taxon>Magnoliopsida</taxon>
        <taxon>eudicotyledons</taxon>
        <taxon>Gunneridae</taxon>
        <taxon>Pentapetalae</taxon>
        <taxon>rosids</taxon>
        <taxon>fabids</taxon>
        <taxon>Fabales</taxon>
        <taxon>Fabaceae</taxon>
        <taxon>Papilionoideae</taxon>
        <taxon>50 kb inversion clade</taxon>
        <taxon>NPAAA clade</taxon>
        <taxon>Hologalegina</taxon>
        <taxon>IRL clade</taxon>
        <taxon>Trifolieae</taxon>
        <taxon>Medicago</taxon>
    </lineage>
</organism>
<reference evidence="1" key="1">
    <citation type="journal article" date="2018" name="Nat. Plants">
        <title>Whole-genome landscape of Medicago truncatula symbiotic genes.</title>
        <authorList>
            <person name="Pecrix Y."/>
            <person name="Gamas P."/>
            <person name="Carrere S."/>
        </authorList>
    </citation>
    <scope>NUCLEOTIDE SEQUENCE</scope>
    <source>
        <tissue evidence="1">Leaves</tissue>
    </source>
</reference>
<protein>
    <submittedName>
        <fullName evidence="1">Uncharacterized protein</fullName>
    </submittedName>
</protein>
<dbReference type="EMBL" id="PSQE01000001">
    <property type="protein sequence ID" value="RHN79990.1"/>
    <property type="molecule type" value="Genomic_DNA"/>
</dbReference>
<sequence>MLLMKLLEYLWGLKPEFANIIGTRKEEKGGYAAVSRKGVVGLCDSMIFLSKRIE</sequence>